<reference evidence="2" key="2">
    <citation type="submission" date="2021-04" db="EMBL/GenBank/DDBJ databases">
        <authorList>
            <person name="Gilroy R."/>
        </authorList>
    </citation>
    <scope>NUCLEOTIDE SEQUENCE</scope>
    <source>
        <strain evidence="2">ChiBcec6-4105</strain>
    </source>
</reference>
<dbReference type="AlphaFoldDB" id="A0A9D2QSZ1"/>
<dbReference type="Proteomes" id="UP000823892">
    <property type="component" value="Unassembled WGS sequence"/>
</dbReference>
<gene>
    <name evidence="2" type="ORF">H9914_08965</name>
</gene>
<name>A0A9D2QSZ1_9FIRM</name>
<keyword evidence="1" id="KW-0812">Transmembrane</keyword>
<dbReference type="EMBL" id="DWUY01000202">
    <property type="protein sequence ID" value="HJD29104.1"/>
    <property type="molecule type" value="Genomic_DNA"/>
</dbReference>
<sequence length="215" mass="24659">MKFSLDTPIFNKTNQIADILGAGFLWLLCSVPVITIGPATAALYYTIVKVVRRNRETVIKSFFHSFKSNLKQGILFTIFYLLYGAAIGFYILAALEGGIQMNPYGICTFGIILACPFLFTLMYIFPVLSRFQAGVLRQFQYALHMSVRHFPSTVLLMLLLAVTGLLIYFVPFLMAILPGFYAYLASFFIERIFKKYLVKEREKYKDPTDLPWYLE</sequence>
<protein>
    <submittedName>
        <fullName evidence="2">YesL family protein</fullName>
    </submittedName>
</protein>
<dbReference type="Pfam" id="PF04854">
    <property type="entry name" value="DUF624"/>
    <property type="match status" value="1"/>
</dbReference>
<evidence type="ECO:0000313" key="3">
    <source>
        <dbReference type="Proteomes" id="UP000823892"/>
    </source>
</evidence>
<feature type="transmembrane region" description="Helical" evidence="1">
    <location>
        <begin position="74"/>
        <end position="95"/>
    </location>
</feature>
<feature type="transmembrane region" description="Helical" evidence="1">
    <location>
        <begin position="175"/>
        <end position="193"/>
    </location>
</feature>
<feature type="transmembrane region" description="Helical" evidence="1">
    <location>
        <begin position="20"/>
        <end position="45"/>
    </location>
</feature>
<evidence type="ECO:0000313" key="2">
    <source>
        <dbReference type="EMBL" id="HJD29104.1"/>
    </source>
</evidence>
<keyword evidence="1" id="KW-1133">Transmembrane helix</keyword>
<dbReference type="InterPro" id="IPR006938">
    <property type="entry name" value="DUF624"/>
</dbReference>
<feature type="transmembrane region" description="Helical" evidence="1">
    <location>
        <begin position="149"/>
        <end position="169"/>
    </location>
</feature>
<organism evidence="2 3">
    <name type="scientific">Candidatus Blautia avicola</name>
    <dbReference type="NCBI Taxonomy" id="2838483"/>
    <lineage>
        <taxon>Bacteria</taxon>
        <taxon>Bacillati</taxon>
        <taxon>Bacillota</taxon>
        <taxon>Clostridia</taxon>
        <taxon>Lachnospirales</taxon>
        <taxon>Lachnospiraceae</taxon>
        <taxon>Blautia</taxon>
    </lineage>
</organism>
<keyword evidence="1" id="KW-0472">Membrane</keyword>
<evidence type="ECO:0000256" key="1">
    <source>
        <dbReference type="SAM" id="Phobius"/>
    </source>
</evidence>
<accession>A0A9D2QSZ1</accession>
<reference evidence="2" key="1">
    <citation type="journal article" date="2021" name="PeerJ">
        <title>Extensive microbial diversity within the chicken gut microbiome revealed by metagenomics and culture.</title>
        <authorList>
            <person name="Gilroy R."/>
            <person name="Ravi A."/>
            <person name="Getino M."/>
            <person name="Pursley I."/>
            <person name="Horton D.L."/>
            <person name="Alikhan N.F."/>
            <person name="Baker D."/>
            <person name="Gharbi K."/>
            <person name="Hall N."/>
            <person name="Watson M."/>
            <person name="Adriaenssens E.M."/>
            <person name="Foster-Nyarko E."/>
            <person name="Jarju S."/>
            <person name="Secka A."/>
            <person name="Antonio M."/>
            <person name="Oren A."/>
            <person name="Chaudhuri R.R."/>
            <person name="La Ragione R."/>
            <person name="Hildebrand F."/>
            <person name="Pallen M.J."/>
        </authorList>
    </citation>
    <scope>NUCLEOTIDE SEQUENCE</scope>
    <source>
        <strain evidence="2">ChiBcec6-4105</strain>
    </source>
</reference>
<proteinExistence type="predicted"/>
<feature type="transmembrane region" description="Helical" evidence="1">
    <location>
        <begin position="101"/>
        <end position="128"/>
    </location>
</feature>
<comment type="caution">
    <text evidence="2">The sequence shown here is derived from an EMBL/GenBank/DDBJ whole genome shotgun (WGS) entry which is preliminary data.</text>
</comment>